<accession>A0A062XYE3</accession>
<comment type="similarity">
    <text evidence="1">Belongs to the CinA family.</text>
</comment>
<dbReference type="NCBIfam" id="NF001813">
    <property type="entry name" value="PRK00549.1"/>
    <property type="match status" value="1"/>
</dbReference>
<comment type="caution">
    <text evidence="3">The sequence shown here is derived from an EMBL/GenBank/DDBJ whole genome shotgun (WGS) entry which is preliminary data.</text>
</comment>
<organism evidence="3 4">
    <name type="scientific">Thermoanaerobaculum aquaticum</name>
    <dbReference type="NCBI Taxonomy" id="1312852"/>
    <lineage>
        <taxon>Bacteria</taxon>
        <taxon>Pseudomonadati</taxon>
        <taxon>Acidobacteriota</taxon>
        <taxon>Thermoanaerobaculia</taxon>
        <taxon>Thermoanaerobaculales</taxon>
        <taxon>Thermoanaerobaculaceae</taxon>
        <taxon>Thermoanaerobaculum</taxon>
    </lineage>
</organism>
<evidence type="ECO:0000313" key="3">
    <source>
        <dbReference type="EMBL" id="KDA54424.1"/>
    </source>
</evidence>
<dbReference type="SMART" id="SM00852">
    <property type="entry name" value="MoCF_biosynth"/>
    <property type="match status" value="1"/>
</dbReference>
<dbReference type="PANTHER" id="PTHR13939:SF0">
    <property type="entry name" value="NMN AMIDOHYDROLASE-LIKE PROTEIN YFAY"/>
    <property type="match status" value="1"/>
</dbReference>
<sequence>MGAFSRAAFLAVGSELLRTSRLDTNSLFVAAKLAACGVEMTEKRCVGDDAQAIAGAVSDLLTRADLVVVSGGLGPTADDVTREGVAAALQRKLHLDQELFALLQERYRRLGRSMPSIAARMAYLVEGAQVLPNPRGTAPGQWLEVGSRALVLLPGVPEELETIFALHVLPRIQGKPILVRTLKVAGRFESEVEQRVSDLYRRFGREKITILAGRGTVELVLYAEGPSELAAMEQAFAEVLGADIFGRDEATLPQVVLEALKSRGWMLATAESCTGGMVGSALTQVPGASEAYLGGVVAYANTVKVRLLGVPEEVLATHGAVSREVAEAMALGACRLGAQCGLAITGIAGPAGGTPEKPVGTVHVAVAIPGQLQHRRFLFGGSRQTIRELAANFALDLLRRVLKGAA</sequence>
<dbReference type="Gene3D" id="3.30.70.2860">
    <property type="match status" value="1"/>
</dbReference>
<evidence type="ECO:0000313" key="4">
    <source>
        <dbReference type="Proteomes" id="UP000027284"/>
    </source>
</evidence>
<dbReference type="NCBIfam" id="TIGR00199">
    <property type="entry name" value="PncC_domain"/>
    <property type="match status" value="1"/>
</dbReference>
<dbReference type="InterPro" id="IPR036425">
    <property type="entry name" value="MoaB/Mog-like_dom_sf"/>
</dbReference>
<dbReference type="PANTHER" id="PTHR13939">
    <property type="entry name" value="NICOTINAMIDE-NUCLEOTIDE AMIDOHYDROLASE PNCC"/>
    <property type="match status" value="1"/>
</dbReference>
<keyword evidence="4" id="KW-1185">Reference proteome</keyword>
<dbReference type="InterPro" id="IPR008136">
    <property type="entry name" value="CinA_C"/>
</dbReference>
<dbReference type="InterPro" id="IPR050101">
    <property type="entry name" value="CinA"/>
</dbReference>
<dbReference type="PIRSF" id="PIRSF006728">
    <property type="entry name" value="CinA"/>
    <property type="match status" value="1"/>
</dbReference>
<dbReference type="Pfam" id="PF00994">
    <property type="entry name" value="MoCF_biosynth"/>
    <property type="match status" value="1"/>
</dbReference>
<dbReference type="Pfam" id="PF02464">
    <property type="entry name" value="CinA"/>
    <property type="match status" value="1"/>
</dbReference>
<dbReference type="InterPro" id="IPR001453">
    <property type="entry name" value="MoaB/Mog_dom"/>
</dbReference>
<dbReference type="OrthoDB" id="9801454at2"/>
<dbReference type="InterPro" id="IPR036653">
    <property type="entry name" value="CinA-like_C"/>
</dbReference>
<dbReference type="CDD" id="cd00885">
    <property type="entry name" value="cinA"/>
    <property type="match status" value="1"/>
</dbReference>
<dbReference type="InterPro" id="IPR008135">
    <property type="entry name" value="Competence-induced_CinA"/>
</dbReference>
<feature type="domain" description="MoaB/Mog" evidence="2">
    <location>
        <begin position="8"/>
        <end position="174"/>
    </location>
</feature>
<dbReference type="SUPFAM" id="SSF53218">
    <property type="entry name" value="Molybdenum cofactor biosynthesis proteins"/>
    <property type="match status" value="1"/>
</dbReference>
<dbReference type="EMBL" id="JMFG01000008">
    <property type="protein sequence ID" value="KDA54424.1"/>
    <property type="molecule type" value="Genomic_DNA"/>
</dbReference>
<dbReference type="NCBIfam" id="TIGR00200">
    <property type="entry name" value="cinA_nterm"/>
    <property type="match status" value="1"/>
</dbReference>
<dbReference type="RefSeq" id="WP_038047702.1">
    <property type="nucleotide sequence ID" value="NZ_JMFG01000008.1"/>
</dbReference>
<dbReference type="Gene3D" id="3.40.980.10">
    <property type="entry name" value="MoaB/Mog-like domain"/>
    <property type="match status" value="1"/>
</dbReference>
<evidence type="ECO:0000256" key="1">
    <source>
        <dbReference type="HAMAP-Rule" id="MF_00226"/>
    </source>
</evidence>
<name>A0A062XYE3_9BACT</name>
<dbReference type="Proteomes" id="UP000027284">
    <property type="component" value="Unassembled WGS sequence"/>
</dbReference>
<dbReference type="AlphaFoldDB" id="A0A062XYE3"/>
<dbReference type="HAMAP" id="MF_00226_B">
    <property type="entry name" value="CinA_B"/>
    <property type="match status" value="1"/>
</dbReference>
<dbReference type="SUPFAM" id="SSF142433">
    <property type="entry name" value="CinA-like"/>
    <property type="match status" value="1"/>
</dbReference>
<dbReference type="Pfam" id="PF18146">
    <property type="entry name" value="CinA_KH"/>
    <property type="match status" value="1"/>
</dbReference>
<evidence type="ECO:0000259" key="2">
    <source>
        <dbReference type="SMART" id="SM00852"/>
    </source>
</evidence>
<dbReference type="InterPro" id="IPR041424">
    <property type="entry name" value="CinA_KH"/>
</dbReference>
<reference evidence="3 4" key="1">
    <citation type="submission" date="2014-04" db="EMBL/GenBank/DDBJ databases">
        <title>The Genome Sequence of Thermoanaerobaculum aquaticum MP-01, The First Cultivated Group 23 Acidobacterium.</title>
        <authorList>
            <person name="Stamps B.W."/>
            <person name="Losey N.A."/>
            <person name="Lawson P.A."/>
            <person name="Stevenson B.S."/>
        </authorList>
    </citation>
    <scope>NUCLEOTIDE SEQUENCE [LARGE SCALE GENOMIC DNA]</scope>
    <source>
        <strain evidence="3 4">MP-01</strain>
    </source>
</reference>
<dbReference type="STRING" id="1312852.EG19_11965"/>
<gene>
    <name evidence="3" type="ORF">EG19_11965</name>
</gene>
<protein>
    <recommendedName>
        <fullName evidence="1">CinA-like protein</fullName>
    </recommendedName>
</protein>
<proteinExistence type="inferred from homology"/>
<dbReference type="Gene3D" id="3.90.950.20">
    <property type="entry name" value="CinA-like"/>
    <property type="match status" value="1"/>
</dbReference>